<sequence length="43" mass="5488">MAKQKRRRERGWLADLLFSFLEVIIWPFTWLFRGLLRLFRHWP</sequence>
<keyword evidence="1" id="KW-1133">Transmembrane helix</keyword>
<name>A0ABW3ZUC8_9BACI</name>
<reference evidence="3" key="1">
    <citation type="journal article" date="2019" name="Int. J. Syst. Evol. Microbiol.">
        <title>The Global Catalogue of Microorganisms (GCM) 10K type strain sequencing project: providing services to taxonomists for standard genome sequencing and annotation.</title>
        <authorList>
            <consortium name="The Broad Institute Genomics Platform"/>
            <consortium name="The Broad Institute Genome Sequencing Center for Infectious Disease"/>
            <person name="Wu L."/>
            <person name="Ma J."/>
        </authorList>
    </citation>
    <scope>NUCLEOTIDE SEQUENCE [LARGE SCALE GENOMIC DNA]</scope>
    <source>
        <strain evidence="3">CCUG 54822</strain>
    </source>
</reference>
<protein>
    <submittedName>
        <fullName evidence="2">Uncharacterized protein</fullName>
    </submittedName>
</protein>
<proteinExistence type="predicted"/>
<keyword evidence="3" id="KW-1185">Reference proteome</keyword>
<dbReference type="EMBL" id="JBHTNH010000012">
    <property type="protein sequence ID" value="MFD1361382.1"/>
    <property type="molecule type" value="Genomic_DNA"/>
</dbReference>
<keyword evidence="1" id="KW-0812">Transmembrane</keyword>
<evidence type="ECO:0000256" key="1">
    <source>
        <dbReference type="SAM" id="Phobius"/>
    </source>
</evidence>
<comment type="caution">
    <text evidence="2">The sequence shown here is derived from an EMBL/GenBank/DDBJ whole genome shotgun (WGS) entry which is preliminary data.</text>
</comment>
<keyword evidence="1" id="KW-0472">Membrane</keyword>
<evidence type="ECO:0000313" key="3">
    <source>
        <dbReference type="Proteomes" id="UP001597178"/>
    </source>
</evidence>
<evidence type="ECO:0000313" key="2">
    <source>
        <dbReference type="EMBL" id="MFD1361382.1"/>
    </source>
</evidence>
<accession>A0ABW3ZUC8</accession>
<feature type="transmembrane region" description="Helical" evidence="1">
    <location>
        <begin position="12"/>
        <end position="32"/>
    </location>
</feature>
<organism evidence="2 3">
    <name type="scientific">Lentibacillus salinarum</name>
    <dbReference type="NCBI Taxonomy" id="446820"/>
    <lineage>
        <taxon>Bacteria</taxon>
        <taxon>Bacillati</taxon>
        <taxon>Bacillota</taxon>
        <taxon>Bacilli</taxon>
        <taxon>Bacillales</taxon>
        <taxon>Bacillaceae</taxon>
        <taxon>Lentibacillus</taxon>
    </lineage>
</organism>
<dbReference type="Proteomes" id="UP001597178">
    <property type="component" value="Unassembled WGS sequence"/>
</dbReference>
<gene>
    <name evidence="2" type="ORF">ACFQ4A_06845</name>
</gene>